<comment type="caution">
    <text evidence="2">The sequence shown here is derived from an EMBL/GenBank/DDBJ whole genome shotgun (WGS) entry which is preliminary data.</text>
</comment>
<gene>
    <name evidence="2" type="ORF">FWILDA_LOCUS13217</name>
</gene>
<evidence type="ECO:0000313" key="3">
    <source>
        <dbReference type="Proteomes" id="UP001153678"/>
    </source>
</evidence>
<feature type="region of interest" description="Disordered" evidence="1">
    <location>
        <begin position="170"/>
        <end position="201"/>
    </location>
</feature>
<dbReference type="EMBL" id="CAMKVN010004771">
    <property type="protein sequence ID" value="CAI2187706.1"/>
    <property type="molecule type" value="Genomic_DNA"/>
</dbReference>
<organism evidence="2 3">
    <name type="scientific">Funneliformis geosporum</name>
    <dbReference type="NCBI Taxonomy" id="1117311"/>
    <lineage>
        <taxon>Eukaryota</taxon>
        <taxon>Fungi</taxon>
        <taxon>Fungi incertae sedis</taxon>
        <taxon>Mucoromycota</taxon>
        <taxon>Glomeromycotina</taxon>
        <taxon>Glomeromycetes</taxon>
        <taxon>Glomerales</taxon>
        <taxon>Glomeraceae</taxon>
        <taxon>Funneliformis</taxon>
    </lineage>
</organism>
<keyword evidence="3" id="KW-1185">Reference proteome</keyword>
<dbReference type="Proteomes" id="UP001153678">
    <property type="component" value="Unassembled WGS sequence"/>
</dbReference>
<reference evidence="2" key="1">
    <citation type="submission" date="2022-08" db="EMBL/GenBank/DDBJ databases">
        <authorList>
            <person name="Kallberg Y."/>
            <person name="Tangrot J."/>
            <person name="Rosling A."/>
        </authorList>
    </citation>
    <scope>NUCLEOTIDE SEQUENCE</scope>
    <source>
        <strain evidence="2">Wild A</strain>
    </source>
</reference>
<protein>
    <submittedName>
        <fullName evidence="2">8256_t:CDS:1</fullName>
    </submittedName>
</protein>
<dbReference type="OrthoDB" id="10353832at2759"/>
<evidence type="ECO:0000313" key="2">
    <source>
        <dbReference type="EMBL" id="CAI2187706.1"/>
    </source>
</evidence>
<name>A0A9W4T0W6_9GLOM</name>
<evidence type="ECO:0000256" key="1">
    <source>
        <dbReference type="SAM" id="MobiDB-lite"/>
    </source>
</evidence>
<accession>A0A9W4T0W6</accession>
<proteinExistence type="predicted"/>
<sequence>MFEPNEFLLVDPSGSPRKAILLVEPNERKVDAKSQQNYDPKYTPEQASNMQTQVAARINTTGQPTQQISIQAPANMTSIKLEVPSANPNVQEANDLVVTQAQVAAQREALQEISQIASTQPPNQILFNASQPSAPDISAQIPTSGLKEVVNPTSEVVQARIFPACSDASDGRSVPFNVTRGDAEPGGIVLKEYGPSRMDTD</sequence>
<dbReference type="AlphaFoldDB" id="A0A9W4T0W6"/>